<evidence type="ECO:0000313" key="5">
    <source>
        <dbReference type="Proteomes" id="UP001156870"/>
    </source>
</evidence>
<dbReference type="PANTHER" id="PTHR38033">
    <property type="entry name" value="MEMBRANE PROTEIN-RELATED"/>
    <property type="match status" value="1"/>
</dbReference>
<dbReference type="Proteomes" id="UP001156870">
    <property type="component" value="Unassembled WGS sequence"/>
</dbReference>
<dbReference type="InterPro" id="IPR038522">
    <property type="entry name" value="T4/T6SS_DotU_sf"/>
</dbReference>
<proteinExistence type="predicted"/>
<dbReference type="EMBL" id="BSPD01000039">
    <property type="protein sequence ID" value="GLS26052.1"/>
    <property type="molecule type" value="Genomic_DNA"/>
</dbReference>
<dbReference type="PANTHER" id="PTHR38033:SF1">
    <property type="entry name" value="DOTU FAMILY TYPE IV_VI SECRETION SYSTEM PROTEIN"/>
    <property type="match status" value="1"/>
</dbReference>
<dbReference type="Pfam" id="PF09850">
    <property type="entry name" value="DotU"/>
    <property type="match status" value="1"/>
</dbReference>
<protein>
    <recommendedName>
        <fullName evidence="3">Type IV / VI secretion system DotU domain-containing protein</fullName>
    </recommendedName>
</protein>
<keyword evidence="2" id="KW-1133">Transmembrane helix</keyword>
<keyword evidence="2" id="KW-0472">Membrane</keyword>
<evidence type="ECO:0000256" key="1">
    <source>
        <dbReference type="SAM" id="MobiDB-lite"/>
    </source>
</evidence>
<keyword evidence="2" id="KW-0812">Transmembrane</keyword>
<dbReference type="AlphaFoldDB" id="A0AA37TBF8"/>
<accession>A0AA37TBF8</accession>
<sequence length="288" mass="32280">MTNGDRTIMIPNPGGRGQQRPDGAAQQPPPPPSNNEPMEFKHGLNPLINAASTLLGVIAKLRNTMSHDNPPDLHRRVSEEIKGLDLKLKQQNLPHQTVITARYLLCTVVDEIVLNTPWGANSGWSSHSLLSMFHQETFGGEKCFLVLQKLLEAPGSHLDLLELYYLCLSLGFEGKYRVERRGHEQLNVIRDNLYQTIANHRPPPDRDLSPKWQGLGKVKKHMINYIPMWVIGSVGLLLLLVLYSGFRYWIYDTTQPTAEAIRAELTAQISDDTAIDSSGESTQNNTNL</sequence>
<evidence type="ECO:0000259" key="3">
    <source>
        <dbReference type="Pfam" id="PF09850"/>
    </source>
</evidence>
<dbReference type="NCBIfam" id="TIGR03349">
    <property type="entry name" value="IV_VI_DotU"/>
    <property type="match status" value="1"/>
</dbReference>
<feature type="domain" description="Type IV / VI secretion system DotU" evidence="3">
    <location>
        <begin position="46"/>
        <end position="249"/>
    </location>
</feature>
<keyword evidence="5" id="KW-1185">Reference proteome</keyword>
<reference evidence="4 5" key="1">
    <citation type="journal article" date="2014" name="Int. J. Syst. Evol. Microbiol.">
        <title>Complete genome sequence of Corynebacterium casei LMG S-19264T (=DSM 44701T), isolated from a smear-ripened cheese.</title>
        <authorList>
            <consortium name="US DOE Joint Genome Institute (JGI-PGF)"/>
            <person name="Walter F."/>
            <person name="Albersmeier A."/>
            <person name="Kalinowski J."/>
            <person name="Ruckert C."/>
        </authorList>
    </citation>
    <scope>NUCLEOTIDE SEQUENCE [LARGE SCALE GENOMIC DNA]</scope>
    <source>
        <strain evidence="4 5">NBRC 110095</strain>
    </source>
</reference>
<feature type="region of interest" description="Disordered" evidence="1">
    <location>
        <begin position="1"/>
        <end position="41"/>
    </location>
</feature>
<dbReference type="InterPro" id="IPR017732">
    <property type="entry name" value="T4/T6SS_DotU"/>
</dbReference>
<dbReference type="NCBIfam" id="NF038228">
    <property type="entry name" value="IcmH_DotU_IVB"/>
    <property type="match status" value="1"/>
</dbReference>
<comment type="caution">
    <text evidence="4">The sequence shown here is derived from an EMBL/GenBank/DDBJ whole genome shotgun (WGS) entry which is preliminary data.</text>
</comment>
<dbReference type="Gene3D" id="1.25.40.590">
    <property type="entry name" value="Type IV / VI secretion system, DotU"/>
    <property type="match status" value="1"/>
</dbReference>
<evidence type="ECO:0000256" key="2">
    <source>
        <dbReference type="SAM" id="Phobius"/>
    </source>
</evidence>
<feature type="transmembrane region" description="Helical" evidence="2">
    <location>
        <begin position="225"/>
        <end position="246"/>
    </location>
</feature>
<gene>
    <name evidence="4" type="ORF">GCM10007877_17670</name>
</gene>
<dbReference type="RefSeq" id="WP_232592952.1">
    <property type="nucleotide sequence ID" value="NZ_BSPD01000039.1"/>
</dbReference>
<organism evidence="4 5">
    <name type="scientific">Marinibactrum halimedae</name>
    <dbReference type="NCBI Taxonomy" id="1444977"/>
    <lineage>
        <taxon>Bacteria</taxon>
        <taxon>Pseudomonadati</taxon>
        <taxon>Pseudomonadota</taxon>
        <taxon>Gammaproteobacteria</taxon>
        <taxon>Cellvibrionales</taxon>
        <taxon>Cellvibrionaceae</taxon>
        <taxon>Marinibactrum</taxon>
    </lineage>
</organism>
<evidence type="ECO:0000313" key="4">
    <source>
        <dbReference type="EMBL" id="GLS26052.1"/>
    </source>
</evidence>
<name>A0AA37TBF8_9GAMM</name>